<dbReference type="InParanoid" id="B4D223"/>
<evidence type="ECO:0000259" key="1">
    <source>
        <dbReference type="Pfam" id="PF13649"/>
    </source>
</evidence>
<evidence type="ECO:0000313" key="3">
    <source>
        <dbReference type="Proteomes" id="UP000005824"/>
    </source>
</evidence>
<sequence length="537" mass="60970">MSYLLFPGRHLVNTTFQEQYLQRVLSQPPAALPGFLPGSDATEKPPVEILFAITSANQENSRYNPIPFHIRAVGVDRFARQLPAAATFRHRIFGIPHYGHTRNFAAFTIKEIAHQSERTILLTPANCLVLCSTPEVIKLYQELGFPIAPAELAETEMRPATPIEIIREIGAQKDWRSGDLVKTQLAASHGSLFEDFPEVPKRIARLYQDPLTNQEGSLTATRNYSSYARGMNEIIRLKYLDIRHTLKPGRIVDEGCADGALLAEISQDFPDADLFGIDLSAEFAGRFQERQRAGEFSGAYVHFFHRNLLDSLFEEESIDTTICNSTLHELWSYASQEKTVRAYLAEKFRQLRPGGRLIIRDVLGPEDGDATVDLWCSPDDGENPAPAELASRKERDQEWLQRLSTRARFHLFARDFLPANRSFSFAETEEAGRPVFRLTLRQAAEFLSKKDYTDNWKSEMNEEFCFWSFSQWKNTLVETGFQVLENVNDPASGSRAYANPWIIQNRYEDRVSISTTEGTKLPWPPTNMVLVAEKPLG</sequence>
<dbReference type="Proteomes" id="UP000005824">
    <property type="component" value="Unassembled WGS sequence"/>
</dbReference>
<dbReference type="EMBL" id="ABVL01000008">
    <property type="protein sequence ID" value="EDY19505.1"/>
    <property type="molecule type" value="Genomic_DNA"/>
</dbReference>
<dbReference type="GO" id="GO:0008168">
    <property type="term" value="F:methyltransferase activity"/>
    <property type="evidence" value="ECO:0007669"/>
    <property type="project" value="UniProtKB-KW"/>
</dbReference>
<organism evidence="2 3">
    <name type="scientific">Chthoniobacter flavus Ellin428</name>
    <dbReference type="NCBI Taxonomy" id="497964"/>
    <lineage>
        <taxon>Bacteria</taxon>
        <taxon>Pseudomonadati</taxon>
        <taxon>Verrucomicrobiota</taxon>
        <taxon>Spartobacteria</taxon>
        <taxon>Chthoniobacterales</taxon>
        <taxon>Chthoniobacteraceae</taxon>
        <taxon>Chthoniobacter</taxon>
    </lineage>
</organism>
<keyword evidence="2" id="KW-0489">Methyltransferase</keyword>
<reference evidence="2 3" key="1">
    <citation type="journal article" date="2011" name="J. Bacteriol.">
        <title>Genome sequence of Chthoniobacter flavus Ellin428, an aerobic heterotrophic soil bacterium.</title>
        <authorList>
            <person name="Kant R."/>
            <person name="van Passel M.W."/>
            <person name="Palva A."/>
            <person name="Lucas S."/>
            <person name="Lapidus A."/>
            <person name="Glavina Del Rio T."/>
            <person name="Dalin E."/>
            <person name="Tice H."/>
            <person name="Bruce D."/>
            <person name="Goodwin L."/>
            <person name="Pitluck S."/>
            <person name="Larimer F.W."/>
            <person name="Land M.L."/>
            <person name="Hauser L."/>
            <person name="Sangwan P."/>
            <person name="de Vos W.M."/>
            <person name="Janssen P.H."/>
            <person name="Smidt H."/>
        </authorList>
    </citation>
    <scope>NUCLEOTIDE SEQUENCE [LARGE SCALE GENOMIC DNA]</scope>
    <source>
        <strain evidence="2 3">Ellin428</strain>
    </source>
</reference>
<dbReference type="InterPro" id="IPR029063">
    <property type="entry name" value="SAM-dependent_MTases_sf"/>
</dbReference>
<accession>B4D223</accession>
<dbReference type="CDD" id="cd02440">
    <property type="entry name" value="AdoMet_MTases"/>
    <property type="match status" value="1"/>
</dbReference>
<protein>
    <submittedName>
        <fullName evidence="2">Methyltransferase type 12</fullName>
    </submittedName>
</protein>
<dbReference type="Gene3D" id="3.40.50.150">
    <property type="entry name" value="Vaccinia Virus protein VP39"/>
    <property type="match status" value="1"/>
</dbReference>
<dbReference type="GO" id="GO:0032259">
    <property type="term" value="P:methylation"/>
    <property type="evidence" value="ECO:0007669"/>
    <property type="project" value="UniProtKB-KW"/>
</dbReference>
<dbReference type="InterPro" id="IPR041698">
    <property type="entry name" value="Methyltransf_25"/>
</dbReference>
<dbReference type="Pfam" id="PF13649">
    <property type="entry name" value="Methyltransf_25"/>
    <property type="match status" value="1"/>
</dbReference>
<keyword evidence="2" id="KW-0808">Transferase</keyword>
<evidence type="ECO:0000313" key="2">
    <source>
        <dbReference type="EMBL" id="EDY19505.1"/>
    </source>
</evidence>
<dbReference type="STRING" id="497964.CfE428DRAFT_3190"/>
<dbReference type="RefSeq" id="WP_006980515.1">
    <property type="nucleotide sequence ID" value="NZ_ABVL01000008.1"/>
</dbReference>
<comment type="caution">
    <text evidence="2">The sequence shown here is derived from an EMBL/GenBank/DDBJ whole genome shotgun (WGS) entry which is preliminary data.</text>
</comment>
<name>B4D223_9BACT</name>
<proteinExistence type="predicted"/>
<dbReference type="PANTHER" id="PTHR43464">
    <property type="entry name" value="METHYLTRANSFERASE"/>
    <property type="match status" value="1"/>
</dbReference>
<keyword evidence="3" id="KW-1185">Reference proteome</keyword>
<dbReference type="AlphaFoldDB" id="B4D223"/>
<dbReference type="eggNOG" id="COG1056">
    <property type="taxonomic scope" value="Bacteria"/>
</dbReference>
<gene>
    <name evidence="2" type="ORF">CfE428DRAFT_3190</name>
</gene>
<feature type="domain" description="Methyltransferase" evidence="1">
    <location>
        <begin position="251"/>
        <end position="355"/>
    </location>
</feature>
<dbReference type="SUPFAM" id="SSF53335">
    <property type="entry name" value="S-adenosyl-L-methionine-dependent methyltransferases"/>
    <property type="match status" value="1"/>
</dbReference>